<gene>
    <name evidence="1" type="ORF">LHA35_03305</name>
</gene>
<comment type="caution">
    <text evidence="1">The sequence shown here is derived from an EMBL/GenBank/DDBJ whole genome shotgun (WGS) entry which is preliminary data.</text>
</comment>
<proteinExistence type="predicted"/>
<dbReference type="Proteomes" id="UP001139311">
    <property type="component" value="Unassembled WGS sequence"/>
</dbReference>
<dbReference type="RefSeq" id="WP_226604417.1">
    <property type="nucleotide sequence ID" value="NZ_JAJAQI010000003.1"/>
</dbReference>
<evidence type="ECO:0000313" key="2">
    <source>
        <dbReference type="Proteomes" id="UP001139311"/>
    </source>
</evidence>
<sequence>MSDIQAAPQGAKYVPSGWETVGTALAWITFKHAVPPDWWNEVFYFGAERWFEAAPEAVADMLDWAAANPNAIESESPWLAAALRTSIMLKSETGAMRLRDWRHAAAPDGIAARRHGDDG</sequence>
<reference evidence="1" key="1">
    <citation type="submission" date="2021-10" db="EMBL/GenBank/DDBJ databases">
        <title>Roseicella aerolatum sp. nov., isolated from aerosols of e-waste dismantling site.</title>
        <authorList>
            <person name="Qin T."/>
        </authorList>
    </citation>
    <scope>NUCLEOTIDE SEQUENCE</scope>
    <source>
        <strain evidence="1">GB24</strain>
    </source>
</reference>
<dbReference type="AlphaFoldDB" id="A0A9X1I9I5"/>
<accession>A0A9X1I9I5</accession>
<dbReference type="EMBL" id="JAJAQI010000003">
    <property type="protein sequence ID" value="MCB4820755.1"/>
    <property type="molecule type" value="Genomic_DNA"/>
</dbReference>
<protein>
    <submittedName>
        <fullName evidence="1">Uncharacterized protein</fullName>
    </submittedName>
</protein>
<organism evidence="1 2">
    <name type="scientific">Roseicella aerolata</name>
    <dbReference type="NCBI Taxonomy" id="2883479"/>
    <lineage>
        <taxon>Bacteria</taxon>
        <taxon>Pseudomonadati</taxon>
        <taxon>Pseudomonadota</taxon>
        <taxon>Alphaproteobacteria</taxon>
        <taxon>Acetobacterales</taxon>
        <taxon>Roseomonadaceae</taxon>
        <taxon>Roseicella</taxon>
    </lineage>
</organism>
<keyword evidence="2" id="KW-1185">Reference proteome</keyword>
<name>A0A9X1I9I5_9PROT</name>
<evidence type="ECO:0000313" key="1">
    <source>
        <dbReference type="EMBL" id="MCB4820755.1"/>
    </source>
</evidence>